<protein>
    <submittedName>
        <fullName evidence="2">Uncharacterized protein</fullName>
    </submittedName>
</protein>
<comment type="caution">
    <text evidence="2">The sequence shown here is derived from an EMBL/GenBank/DDBJ whole genome shotgun (WGS) entry which is preliminary data.</text>
</comment>
<feature type="non-terminal residue" evidence="2">
    <location>
        <position position="1"/>
    </location>
</feature>
<feature type="region of interest" description="Disordered" evidence="1">
    <location>
        <begin position="1"/>
        <end position="67"/>
    </location>
</feature>
<evidence type="ECO:0000313" key="3">
    <source>
        <dbReference type="Proteomes" id="UP000649617"/>
    </source>
</evidence>
<accession>A0A812N8S6</accession>
<evidence type="ECO:0000256" key="1">
    <source>
        <dbReference type="SAM" id="MobiDB-lite"/>
    </source>
</evidence>
<evidence type="ECO:0000313" key="2">
    <source>
        <dbReference type="EMBL" id="CAE7301318.1"/>
    </source>
</evidence>
<keyword evidence="3" id="KW-1185">Reference proteome</keyword>
<name>A0A812N8S6_SYMPI</name>
<feature type="compositionally biased region" description="Polar residues" evidence="1">
    <location>
        <begin position="48"/>
        <end position="67"/>
    </location>
</feature>
<sequence length="67" mass="6831">RMSVSGQALGADIGSAGWRNIDEHERAGGSGGQGGLRRRARADEHQRTPTSLSGPSAGRQMSISGAG</sequence>
<organism evidence="2 3">
    <name type="scientific">Symbiodinium pilosum</name>
    <name type="common">Dinoflagellate</name>
    <dbReference type="NCBI Taxonomy" id="2952"/>
    <lineage>
        <taxon>Eukaryota</taxon>
        <taxon>Sar</taxon>
        <taxon>Alveolata</taxon>
        <taxon>Dinophyceae</taxon>
        <taxon>Suessiales</taxon>
        <taxon>Symbiodiniaceae</taxon>
        <taxon>Symbiodinium</taxon>
    </lineage>
</organism>
<reference evidence="2" key="1">
    <citation type="submission" date="2021-02" db="EMBL/GenBank/DDBJ databases">
        <authorList>
            <person name="Dougan E. K."/>
            <person name="Rhodes N."/>
            <person name="Thang M."/>
            <person name="Chan C."/>
        </authorList>
    </citation>
    <scope>NUCLEOTIDE SEQUENCE</scope>
</reference>
<dbReference type="EMBL" id="CAJNIZ010010455">
    <property type="protein sequence ID" value="CAE7301318.1"/>
    <property type="molecule type" value="Genomic_DNA"/>
</dbReference>
<dbReference type="Proteomes" id="UP000649617">
    <property type="component" value="Unassembled WGS sequence"/>
</dbReference>
<proteinExistence type="predicted"/>
<gene>
    <name evidence="2" type="ORF">SPIL2461_LOCUS6809</name>
</gene>
<dbReference type="AlphaFoldDB" id="A0A812N8S6"/>